<feature type="region of interest" description="Disordered" evidence="2">
    <location>
        <begin position="160"/>
        <end position="180"/>
    </location>
</feature>
<evidence type="ECO:0000256" key="1">
    <source>
        <dbReference type="ARBA" id="ARBA00022806"/>
    </source>
</evidence>
<dbReference type="Gene3D" id="3.40.50.300">
    <property type="entry name" value="P-loop containing nucleotide triphosphate hydrolases"/>
    <property type="match status" value="1"/>
</dbReference>
<feature type="domain" description="Helicase/UvrB N-terminal" evidence="3">
    <location>
        <begin position="1049"/>
        <end position="1234"/>
    </location>
</feature>
<keyword evidence="1" id="KW-0547">Nucleotide-binding</keyword>
<dbReference type="SUPFAM" id="SSF52540">
    <property type="entry name" value="P-loop containing nucleoside triphosphate hydrolases"/>
    <property type="match status" value="1"/>
</dbReference>
<accession>A0AAD5WYT5</accession>
<keyword evidence="1" id="KW-0347">Helicase</keyword>
<dbReference type="InterPro" id="IPR006935">
    <property type="entry name" value="Helicase/UvrB_N"/>
</dbReference>
<dbReference type="GO" id="GO:0004386">
    <property type="term" value="F:helicase activity"/>
    <property type="evidence" value="ECO:0007669"/>
    <property type="project" value="UniProtKB-KW"/>
</dbReference>
<dbReference type="Pfam" id="PF04851">
    <property type="entry name" value="ResIII"/>
    <property type="match status" value="1"/>
</dbReference>
<name>A0AAD5WYT5_9FUNG</name>
<protein>
    <recommendedName>
        <fullName evidence="3">Helicase/UvrB N-terminal domain-containing protein</fullName>
    </recommendedName>
</protein>
<evidence type="ECO:0000259" key="3">
    <source>
        <dbReference type="Pfam" id="PF04851"/>
    </source>
</evidence>
<proteinExistence type="predicted"/>
<dbReference type="GO" id="GO:0005524">
    <property type="term" value="F:ATP binding"/>
    <property type="evidence" value="ECO:0007669"/>
    <property type="project" value="InterPro"/>
</dbReference>
<reference evidence="4" key="1">
    <citation type="submission" date="2020-05" db="EMBL/GenBank/DDBJ databases">
        <title>Phylogenomic resolution of chytrid fungi.</title>
        <authorList>
            <person name="Stajich J.E."/>
            <person name="Amses K."/>
            <person name="Simmons R."/>
            <person name="Seto K."/>
            <person name="Myers J."/>
            <person name="Bonds A."/>
            <person name="Quandt C.A."/>
            <person name="Barry K."/>
            <person name="Liu P."/>
            <person name="Grigoriev I."/>
            <person name="Longcore J.E."/>
            <person name="James T.Y."/>
        </authorList>
    </citation>
    <scope>NUCLEOTIDE SEQUENCE</scope>
    <source>
        <strain evidence="4">JEL0318</strain>
    </source>
</reference>
<dbReference type="Proteomes" id="UP001212841">
    <property type="component" value="Unassembled WGS sequence"/>
</dbReference>
<feature type="compositionally biased region" description="Low complexity" evidence="2">
    <location>
        <begin position="17"/>
        <end position="26"/>
    </location>
</feature>
<comment type="caution">
    <text evidence="4">The sequence shown here is derived from an EMBL/GenBank/DDBJ whole genome shotgun (WGS) entry which is preliminary data.</text>
</comment>
<keyword evidence="5" id="KW-1185">Reference proteome</keyword>
<dbReference type="InterPro" id="IPR027417">
    <property type="entry name" value="P-loop_NTPase"/>
</dbReference>
<evidence type="ECO:0000256" key="2">
    <source>
        <dbReference type="SAM" id="MobiDB-lite"/>
    </source>
</evidence>
<evidence type="ECO:0000313" key="4">
    <source>
        <dbReference type="EMBL" id="KAJ3046805.1"/>
    </source>
</evidence>
<gene>
    <name evidence="4" type="ORF">HK097_000494</name>
</gene>
<dbReference type="GO" id="GO:0003677">
    <property type="term" value="F:DNA binding"/>
    <property type="evidence" value="ECO:0007669"/>
    <property type="project" value="InterPro"/>
</dbReference>
<feature type="region of interest" description="Disordered" evidence="2">
    <location>
        <begin position="789"/>
        <end position="809"/>
    </location>
</feature>
<feature type="compositionally biased region" description="Polar residues" evidence="2">
    <location>
        <begin position="790"/>
        <end position="802"/>
    </location>
</feature>
<keyword evidence="1" id="KW-0378">Hydrolase</keyword>
<feature type="compositionally biased region" description="Basic and acidic residues" evidence="2">
    <location>
        <begin position="169"/>
        <end position="180"/>
    </location>
</feature>
<dbReference type="EMBL" id="JADGJD010001088">
    <property type="protein sequence ID" value="KAJ3046805.1"/>
    <property type="molecule type" value="Genomic_DNA"/>
</dbReference>
<organism evidence="4 5">
    <name type="scientific">Rhizophlyctis rosea</name>
    <dbReference type="NCBI Taxonomy" id="64517"/>
    <lineage>
        <taxon>Eukaryota</taxon>
        <taxon>Fungi</taxon>
        <taxon>Fungi incertae sedis</taxon>
        <taxon>Chytridiomycota</taxon>
        <taxon>Chytridiomycota incertae sedis</taxon>
        <taxon>Chytridiomycetes</taxon>
        <taxon>Rhizophlyctidales</taxon>
        <taxon>Rhizophlyctidaceae</taxon>
        <taxon>Rhizophlyctis</taxon>
    </lineage>
</organism>
<dbReference type="GO" id="GO:0016787">
    <property type="term" value="F:hydrolase activity"/>
    <property type="evidence" value="ECO:0007669"/>
    <property type="project" value="InterPro"/>
</dbReference>
<feature type="region of interest" description="Disordered" evidence="2">
    <location>
        <begin position="1"/>
        <end position="38"/>
    </location>
</feature>
<keyword evidence="1" id="KW-0067">ATP-binding</keyword>
<sequence length="1474" mass="162368">MPKRKLIVKSDPESDTSDLSSVFSSDVESDAGNIGGSPATTTDVHDLSALEYTKLLLGLTAFVEVNAKLFKVDDNRPTLVEEFVNVRGSKLETERWFWQIRHVRSAQDLVGLLDELVSYCLTLKAEKKGFGEFIESLPTSFSVYLRSKHAALKKLSKVIDGPSKKKQKKTAEGRREKDPEGYARKLSDAMRLKVTGARKGETIIGYGGIAGGTQLIVLGCDVPPVYQDVGLIRQHPEVWDKFLTKLGQEIEFFRSMPTNTARADYLLSHAEPEDSLHMSDMPSVAFQILQLGSNENMAKLDEATKTMLASRAADDPIGGDEFAKCFPAKLGSVTDHHTLMFGRGYWKVLDRDPLVRKIGKDCVVFNLSRRGEQALMMGPVQRAAGEELFEMRIVDDDFGGGVKQAACLFNLKGTQLDLRTLAKEFDIADETLTRFQSATCHLPASALKSLLQKIIRFRPEDVDLHDNLPPLAAETVLTITFLSLLCHSGGFVPDIQRFVSGLEAAAKRLAIIAFEDSYPSNARTLAELMVAAFICQRYKTWRPTLQMVKEWVQVAIALWEDGRCVEYDIQKGSDAKVVTVEQAVKKADSYLLSVTAVLDLVRSFSGDLGMVRWFATTPETKWNVINRMALPSHCMPLAHCVDQHWAPNFVYLLQPLNMVYELCAKGGTKVFGGILSKVFDEVTGVNPRRVKKWGGSTFEKGDWVTKVRKAQRGYILAAISRGGTAVEDPMDVDADGCERIKEKYVVQTSLPDAWLAGMLGTVEVKKGKMLAALVPDDITRVVVAKRPSVRASSTTAANNTGKDFNGSKGSAASASAAAGIREDKETLEGEREFWGMLAAEDGVPLAAISVTPLAHLKGARMKVVDGEISLHLKGKGWTTWTEAKRGRVELDVFGTVDSSDGDDADGITHFDYISAHLEPQPHGVKSKAMAIFLAVIDSMLNRYPTAVRRFLSYIARNEPLVEIAQIGRDGGGTEGAVTADDAGAYHIFASLSVLFPGAIKKGTRIGSFQISCAPVIWEVREKVEAKLAAMAKILQPGKTGKQQNQDVWNTGALGDRERRHFLWLPPGAGKTKIVSEFMLRLANSGQLPPFVVYCLTKESMMTIVDELRIYGFNVRIVAGFAAAAKRYGGDADKGTPPVDYVPETIKATQKTLTSFGGILIKGDGTGLKHQGYVHIVEHDHLRVLASLHLLPTAGSTMFIIDEVHLAMADTLRTAAAQSMADNCSEFVAMTGTPIVDSNLYRLVPWLRYLVPFTVTERNFWCAATSMVARKVETRIPRAYENILLGVDDMTTKEQEEWKKLMPRKLGGLNRHAGSREFMKAAVLSYELATREMVKRAIALLEIRKGVMIIAKDTAHAQQVAEAIPLPSKQKVLMTGHTSVNLTPSSNPNNVRVVVVPYRRATGYTLTALDTIVWTVYPSNQAVRTQLEARIDRVGQTAKDLLYTKVLTPLFEVMEEKHSKAKTLEEALKAMVDEI</sequence>
<evidence type="ECO:0000313" key="5">
    <source>
        <dbReference type="Proteomes" id="UP001212841"/>
    </source>
</evidence>